<dbReference type="PROSITE" id="PS50088">
    <property type="entry name" value="ANK_REPEAT"/>
    <property type="match status" value="2"/>
</dbReference>
<dbReference type="InterPro" id="IPR050745">
    <property type="entry name" value="Multifunctional_regulatory"/>
</dbReference>
<dbReference type="RefSeq" id="WP_217151037.1">
    <property type="nucleotide sequence ID" value="NZ_JAFMOY010000132.1"/>
</dbReference>
<name>A0ABS6LLF9_9GAMM</name>
<dbReference type="PROSITE" id="PS51257">
    <property type="entry name" value="PROKAR_LIPOPROTEIN"/>
    <property type="match status" value="1"/>
</dbReference>
<dbReference type="EMBL" id="JAFMOY010000132">
    <property type="protein sequence ID" value="MBU9847773.1"/>
    <property type="molecule type" value="Genomic_DNA"/>
</dbReference>
<dbReference type="Pfam" id="PF12796">
    <property type="entry name" value="Ank_2"/>
    <property type="match status" value="1"/>
</dbReference>
<gene>
    <name evidence="4" type="ORF">J1784_22505</name>
</gene>
<evidence type="ECO:0000256" key="1">
    <source>
        <dbReference type="ARBA" id="ARBA00022737"/>
    </source>
</evidence>
<dbReference type="InterPro" id="IPR002110">
    <property type="entry name" value="Ankyrin_rpt"/>
</dbReference>
<accession>A0ABS6LLF9</accession>
<comment type="caution">
    <text evidence="4">The sequence shown here is derived from an EMBL/GenBank/DDBJ whole genome shotgun (WGS) entry which is preliminary data.</text>
</comment>
<keyword evidence="2 3" id="KW-0040">ANK repeat</keyword>
<feature type="repeat" description="ANK" evidence="3">
    <location>
        <begin position="109"/>
        <end position="144"/>
    </location>
</feature>
<dbReference type="PANTHER" id="PTHR24189:SF50">
    <property type="entry name" value="ANKYRIN REPEAT AND SOCS BOX PROTEIN 2"/>
    <property type="match status" value="1"/>
</dbReference>
<dbReference type="PANTHER" id="PTHR24189">
    <property type="entry name" value="MYOTROPHIN"/>
    <property type="match status" value="1"/>
</dbReference>
<proteinExistence type="predicted"/>
<dbReference type="PROSITE" id="PS50297">
    <property type="entry name" value="ANK_REP_REGION"/>
    <property type="match status" value="1"/>
</dbReference>
<evidence type="ECO:0000256" key="3">
    <source>
        <dbReference type="PROSITE-ProRule" id="PRU00023"/>
    </source>
</evidence>
<evidence type="ECO:0000313" key="5">
    <source>
        <dbReference type="Proteomes" id="UP000739284"/>
    </source>
</evidence>
<dbReference type="SMART" id="SM00248">
    <property type="entry name" value="ANK"/>
    <property type="match status" value="3"/>
</dbReference>
<evidence type="ECO:0000256" key="2">
    <source>
        <dbReference type="ARBA" id="ARBA00023043"/>
    </source>
</evidence>
<keyword evidence="1" id="KW-0677">Repeat</keyword>
<dbReference type="Proteomes" id="UP000739284">
    <property type="component" value="Unassembled WGS sequence"/>
</dbReference>
<reference evidence="4 5" key="1">
    <citation type="submission" date="2021-03" db="EMBL/GenBank/DDBJ databases">
        <title>Five novel Rahnella species.</title>
        <authorList>
            <person name="Brady C."/>
            <person name="Asselin J."/>
            <person name="Beer S."/>
            <person name="Bruberg M.B."/>
            <person name="Crampton B."/>
            <person name="Venter S."/>
            <person name="Arnold D."/>
            <person name="Denman S."/>
        </authorList>
    </citation>
    <scope>NUCLEOTIDE SEQUENCE [LARGE SCALE GENOMIC DNA]</scope>
    <source>
        <strain evidence="4 5">FRB 231</strain>
    </source>
</reference>
<evidence type="ECO:0000313" key="4">
    <source>
        <dbReference type="EMBL" id="MBU9847773.1"/>
    </source>
</evidence>
<feature type="repeat" description="ANK" evidence="3">
    <location>
        <begin position="146"/>
        <end position="178"/>
    </location>
</feature>
<sequence length="222" mass="24843">MKSSSILIIIIIITMLSSCDEYDLKRDFHISHVAVWPYEIKGLRNRIIFCQTCLKNQKCNSYEENQCRTVTLPDRVEALNLAIIKPNSEAVYLLVDVAKTDVNAPFGEYDETPLMVAAYYGTKQHEEIAKFLISRGADVNAMGESTTNTALLTAIWRNHIDFAKLLLNNGANPSLTSTGEQVGYACKYAVNRKKIDFLAIIPNCCSLIKKDPSSTTEIKSHC</sequence>
<protein>
    <submittedName>
        <fullName evidence="4">Ankyrin repeat domain-containing protein</fullName>
    </submittedName>
</protein>
<keyword evidence="5" id="KW-1185">Reference proteome</keyword>
<organism evidence="4 5">
    <name type="scientific">Rahnella ecdela</name>
    <dbReference type="NCBI Taxonomy" id="2816250"/>
    <lineage>
        <taxon>Bacteria</taxon>
        <taxon>Pseudomonadati</taxon>
        <taxon>Pseudomonadota</taxon>
        <taxon>Gammaproteobacteria</taxon>
        <taxon>Enterobacterales</taxon>
        <taxon>Yersiniaceae</taxon>
        <taxon>Rahnella</taxon>
    </lineage>
</organism>